<dbReference type="GO" id="GO:0042761">
    <property type="term" value="P:very long-chain fatty acid biosynthetic process"/>
    <property type="evidence" value="ECO:0007669"/>
    <property type="project" value="TreeGrafter"/>
</dbReference>
<name>A0AAN9YNR8_9PEZI</name>
<proteinExistence type="inferred from homology"/>
<comment type="similarity">
    <text evidence="2 12">Belongs to the ELO family.</text>
</comment>
<dbReference type="PANTHER" id="PTHR11157">
    <property type="entry name" value="FATTY ACID ACYL TRANSFERASE-RELATED"/>
    <property type="match status" value="1"/>
</dbReference>
<feature type="compositionally biased region" description="Polar residues" evidence="13">
    <location>
        <begin position="291"/>
        <end position="306"/>
    </location>
</feature>
<evidence type="ECO:0000256" key="5">
    <source>
        <dbReference type="ARBA" id="ARBA00022692"/>
    </source>
</evidence>
<dbReference type="PANTHER" id="PTHR11157:SF134">
    <property type="entry name" value="ELONGATION OF FATTY ACIDS PROTEIN 1-RELATED"/>
    <property type="match status" value="1"/>
</dbReference>
<evidence type="ECO:0000256" key="10">
    <source>
        <dbReference type="ARBA" id="ARBA00023160"/>
    </source>
</evidence>
<dbReference type="InterPro" id="IPR030457">
    <property type="entry name" value="ELO_CS"/>
</dbReference>
<evidence type="ECO:0000313" key="15">
    <source>
        <dbReference type="Proteomes" id="UP001320420"/>
    </source>
</evidence>
<keyword evidence="3 12" id="KW-0444">Lipid biosynthesis</keyword>
<keyword evidence="9 12" id="KW-0472">Membrane</keyword>
<feature type="transmembrane region" description="Helical" evidence="12">
    <location>
        <begin position="183"/>
        <end position="201"/>
    </location>
</feature>
<dbReference type="GO" id="GO:0005789">
    <property type="term" value="C:endoplasmic reticulum membrane"/>
    <property type="evidence" value="ECO:0007669"/>
    <property type="project" value="TreeGrafter"/>
</dbReference>
<evidence type="ECO:0000313" key="14">
    <source>
        <dbReference type="EMBL" id="KAK7751176.1"/>
    </source>
</evidence>
<dbReference type="GO" id="GO:0034625">
    <property type="term" value="P:fatty acid elongation, monounsaturated fatty acid"/>
    <property type="evidence" value="ECO:0007669"/>
    <property type="project" value="TreeGrafter"/>
</dbReference>
<evidence type="ECO:0000256" key="3">
    <source>
        <dbReference type="ARBA" id="ARBA00022516"/>
    </source>
</evidence>
<evidence type="ECO:0000256" key="1">
    <source>
        <dbReference type="ARBA" id="ARBA00004141"/>
    </source>
</evidence>
<evidence type="ECO:0000256" key="9">
    <source>
        <dbReference type="ARBA" id="ARBA00023136"/>
    </source>
</evidence>
<comment type="catalytic activity">
    <reaction evidence="12">
        <text>an acyl-CoA + malonyl-CoA + H(+) = a 3-oxoacyl-CoA + CO2 + CoA</text>
        <dbReference type="Rhea" id="RHEA:50252"/>
        <dbReference type="ChEBI" id="CHEBI:15378"/>
        <dbReference type="ChEBI" id="CHEBI:16526"/>
        <dbReference type="ChEBI" id="CHEBI:57287"/>
        <dbReference type="ChEBI" id="CHEBI:57384"/>
        <dbReference type="ChEBI" id="CHEBI:58342"/>
        <dbReference type="ChEBI" id="CHEBI:90726"/>
    </reaction>
    <physiologicalReaction direction="left-to-right" evidence="12">
        <dbReference type="Rhea" id="RHEA:50253"/>
    </physiologicalReaction>
</comment>
<dbReference type="AlphaFoldDB" id="A0AAN9YNR8"/>
<evidence type="ECO:0000256" key="8">
    <source>
        <dbReference type="ARBA" id="ARBA00023098"/>
    </source>
</evidence>
<reference evidence="14 15" key="1">
    <citation type="submission" date="2024-02" db="EMBL/GenBank/DDBJ databases">
        <title>De novo assembly and annotation of 12 fungi associated with fruit tree decline syndrome in Ontario, Canada.</title>
        <authorList>
            <person name="Sulman M."/>
            <person name="Ellouze W."/>
            <person name="Ilyukhin E."/>
        </authorList>
    </citation>
    <scope>NUCLEOTIDE SEQUENCE [LARGE SCALE GENOMIC DNA]</scope>
    <source>
        <strain evidence="14 15">M11/M66-122</strain>
    </source>
</reference>
<dbReference type="EMBL" id="JAKJXP020000053">
    <property type="protein sequence ID" value="KAK7751176.1"/>
    <property type="molecule type" value="Genomic_DNA"/>
</dbReference>
<feature type="transmembrane region" description="Helical" evidence="12">
    <location>
        <begin position="47"/>
        <end position="67"/>
    </location>
</feature>
<feature type="region of interest" description="Disordered" evidence="13">
    <location>
        <begin position="285"/>
        <end position="306"/>
    </location>
</feature>
<evidence type="ECO:0000256" key="4">
    <source>
        <dbReference type="ARBA" id="ARBA00022679"/>
    </source>
</evidence>
<dbReference type="GO" id="GO:0019367">
    <property type="term" value="P:fatty acid elongation, saturated fatty acid"/>
    <property type="evidence" value="ECO:0007669"/>
    <property type="project" value="TreeGrafter"/>
</dbReference>
<keyword evidence="15" id="KW-1185">Reference proteome</keyword>
<dbReference type="Pfam" id="PF01151">
    <property type="entry name" value="ELO"/>
    <property type="match status" value="1"/>
</dbReference>
<evidence type="ECO:0000256" key="2">
    <source>
        <dbReference type="ARBA" id="ARBA00007263"/>
    </source>
</evidence>
<keyword evidence="5 12" id="KW-0812">Transmembrane</keyword>
<evidence type="ECO:0000256" key="6">
    <source>
        <dbReference type="ARBA" id="ARBA00022832"/>
    </source>
</evidence>
<dbReference type="GO" id="GO:0034626">
    <property type="term" value="P:fatty acid elongation, polyunsaturated fatty acid"/>
    <property type="evidence" value="ECO:0007669"/>
    <property type="project" value="TreeGrafter"/>
</dbReference>
<organism evidence="14 15">
    <name type="scientific">Diatrype stigma</name>
    <dbReference type="NCBI Taxonomy" id="117547"/>
    <lineage>
        <taxon>Eukaryota</taxon>
        <taxon>Fungi</taxon>
        <taxon>Dikarya</taxon>
        <taxon>Ascomycota</taxon>
        <taxon>Pezizomycotina</taxon>
        <taxon>Sordariomycetes</taxon>
        <taxon>Xylariomycetidae</taxon>
        <taxon>Xylariales</taxon>
        <taxon>Diatrypaceae</taxon>
        <taxon>Diatrype</taxon>
    </lineage>
</organism>
<keyword evidence="8 12" id="KW-0443">Lipid metabolism</keyword>
<dbReference type="EC" id="2.3.1.-" evidence="12"/>
<accession>A0AAN9YNR8</accession>
<comment type="subcellular location">
    <subcellularLocation>
        <location evidence="1">Membrane</location>
        <topology evidence="1">Multi-pass membrane protein</topology>
    </subcellularLocation>
</comment>
<keyword evidence="4 12" id="KW-0808">Transferase</keyword>
<feature type="transmembrane region" description="Helical" evidence="12">
    <location>
        <begin position="235"/>
        <end position="256"/>
    </location>
</feature>
<gene>
    <name evidence="14" type="primary">ELO2_1</name>
    <name evidence="14" type="ORF">SLS62_006860</name>
</gene>
<evidence type="ECO:0000256" key="12">
    <source>
        <dbReference type="RuleBase" id="RU361115"/>
    </source>
</evidence>
<feature type="transmembrane region" description="Helical" evidence="12">
    <location>
        <begin position="130"/>
        <end position="151"/>
    </location>
</feature>
<protein>
    <recommendedName>
        <fullName evidence="12">Elongation of fatty acids protein</fullName>
        <ecNumber evidence="12">2.3.1.-</ecNumber>
    </recommendedName>
</protein>
<keyword evidence="6 12" id="KW-0276">Fatty acid metabolism</keyword>
<sequence length="306" mass="34793">MSSGPASLCAMPSVIPLAPWRAFDKLWTATMGYHADEFEFVEGVTPFSTLGETLGMVVLYVVVIFGGQEFMRHREPLKLNTLFKIHNLFLTILSGGLLVLFIEQLAPQLWNHGVYENICGADGWTKPLVTLYYLNYVTKYIELIDTVFLMVKKKPLTFLHTYHHPATALLCYTQLVGHTSVSWVPITLNLTVHVVMYWYYFQAARGVKVWWKEWITRLQITQFVLDLGKCAGDPVAAAMGSTILSSYLVLFVLFYIDTYKKQSKRKSKQPREKKSVVAWSMKESAAKMADSCTTSQQHTSPVISRK</sequence>
<keyword evidence="7 12" id="KW-1133">Transmembrane helix</keyword>
<dbReference type="InterPro" id="IPR002076">
    <property type="entry name" value="ELO_fam"/>
</dbReference>
<feature type="transmembrane region" description="Helical" evidence="12">
    <location>
        <begin position="88"/>
        <end position="110"/>
    </location>
</feature>
<dbReference type="GO" id="GO:0009922">
    <property type="term" value="F:fatty acid elongase activity"/>
    <property type="evidence" value="ECO:0007669"/>
    <property type="project" value="UniProtKB-EC"/>
</dbReference>
<dbReference type="PROSITE" id="PS01188">
    <property type="entry name" value="ELO"/>
    <property type="match status" value="1"/>
</dbReference>
<evidence type="ECO:0000256" key="11">
    <source>
        <dbReference type="ARBA" id="ARBA00047375"/>
    </source>
</evidence>
<dbReference type="Proteomes" id="UP001320420">
    <property type="component" value="Unassembled WGS sequence"/>
</dbReference>
<evidence type="ECO:0000256" key="13">
    <source>
        <dbReference type="SAM" id="MobiDB-lite"/>
    </source>
</evidence>
<dbReference type="GO" id="GO:0030148">
    <property type="term" value="P:sphingolipid biosynthetic process"/>
    <property type="evidence" value="ECO:0007669"/>
    <property type="project" value="TreeGrafter"/>
</dbReference>
<comment type="catalytic activity">
    <reaction evidence="11">
        <text>a very-long-chain acyl-CoA + malonyl-CoA + H(+) = a very-long-chain 3-oxoacyl-CoA + CO2 + CoA</text>
        <dbReference type="Rhea" id="RHEA:32727"/>
        <dbReference type="ChEBI" id="CHEBI:15378"/>
        <dbReference type="ChEBI" id="CHEBI:16526"/>
        <dbReference type="ChEBI" id="CHEBI:57287"/>
        <dbReference type="ChEBI" id="CHEBI:57384"/>
        <dbReference type="ChEBI" id="CHEBI:90725"/>
        <dbReference type="ChEBI" id="CHEBI:90736"/>
        <dbReference type="EC" id="2.3.1.199"/>
    </reaction>
</comment>
<comment type="caution">
    <text evidence="14">The sequence shown here is derived from an EMBL/GenBank/DDBJ whole genome shotgun (WGS) entry which is preliminary data.</text>
</comment>
<keyword evidence="10 12" id="KW-0275">Fatty acid biosynthesis</keyword>
<evidence type="ECO:0000256" key="7">
    <source>
        <dbReference type="ARBA" id="ARBA00022989"/>
    </source>
</evidence>